<dbReference type="SUPFAM" id="SSF51735">
    <property type="entry name" value="NAD(P)-binding Rossmann-fold domains"/>
    <property type="match status" value="1"/>
</dbReference>
<evidence type="ECO:0000313" key="2">
    <source>
        <dbReference type="Proteomes" id="UP001164459"/>
    </source>
</evidence>
<dbReference type="Proteomes" id="UP001164459">
    <property type="component" value="Chromosome"/>
</dbReference>
<reference evidence="1" key="1">
    <citation type="submission" date="2022-11" db="EMBL/GenBank/DDBJ databases">
        <title>Minimal conservation of predation-associated metabolite biosynthetic gene clusters underscores biosynthetic potential of Myxococcota including descriptions for ten novel species: Archangium lansinium sp. nov., Myxococcus landrumus sp. nov., Nannocystis bai.</title>
        <authorList>
            <person name="Ahearne A."/>
            <person name="Stevens C."/>
            <person name="Dowd S."/>
        </authorList>
    </citation>
    <scope>NUCLEOTIDE SEQUENCE</scope>
    <source>
        <strain evidence="1">Fl3</strain>
    </source>
</reference>
<proteinExistence type="predicted"/>
<keyword evidence="2" id="KW-1185">Reference proteome</keyword>
<sequence>MTTSGTRASVLIVGGSGVVGSLAARTLRRLHADLPITIGGRDLARARAVAEEIGYADAVVVDLERPDLGQQADRRYSAVVMFVKDDTLNSLAFAQARGVPYLEISTAVFELGPAVGLFVHRPKSAPILLDGTWLAGAATLAALQFAREFRSVESIELAAVLDEQDVGGPAAYADLERQTKAAPAALQRVDGKWSWVLGEAASRVFKAVDGRELTGQGYSLLDVLGLATATGARSIRSVFALGESSSRRRGEPFSTEIILEITGTRSDGTKGHSRHELVHPQGQAPITAVGVAVAVERLLGLAGGPPVPPGLYLPHVVIEPQYLLRRLEEFGTSIRRA</sequence>
<name>A0ABY7H2K4_9BACT</name>
<evidence type="ECO:0000313" key="1">
    <source>
        <dbReference type="EMBL" id="WAS93480.1"/>
    </source>
</evidence>
<gene>
    <name evidence="1" type="ORF">O0S08_45680</name>
</gene>
<dbReference type="RefSeq" id="WP_269035817.1">
    <property type="nucleotide sequence ID" value="NZ_CP114040.1"/>
</dbReference>
<accession>A0ABY7H2K4</accession>
<dbReference type="InterPro" id="IPR036291">
    <property type="entry name" value="NAD(P)-bd_dom_sf"/>
</dbReference>
<organism evidence="1 2">
    <name type="scientific">Nannocystis punicea</name>
    <dbReference type="NCBI Taxonomy" id="2995304"/>
    <lineage>
        <taxon>Bacteria</taxon>
        <taxon>Pseudomonadati</taxon>
        <taxon>Myxococcota</taxon>
        <taxon>Polyangia</taxon>
        <taxon>Nannocystales</taxon>
        <taxon>Nannocystaceae</taxon>
        <taxon>Nannocystis</taxon>
    </lineage>
</organism>
<dbReference type="Gene3D" id="3.40.50.720">
    <property type="entry name" value="NAD(P)-binding Rossmann-like Domain"/>
    <property type="match status" value="1"/>
</dbReference>
<protein>
    <submittedName>
        <fullName evidence="1">NAD(P)-dependent oxidoreductase</fullName>
    </submittedName>
</protein>
<dbReference type="EMBL" id="CP114040">
    <property type="protein sequence ID" value="WAS93480.1"/>
    <property type="molecule type" value="Genomic_DNA"/>
</dbReference>